<reference evidence="1" key="1">
    <citation type="submission" date="2022-10" db="EMBL/GenBank/DDBJ databases">
        <title>Tapping the CABI collections for fungal endophytes: first genome assemblies for Collariella, Neodidymelliopsis, Ascochyta clinopodiicola, Didymella pomorum, Didymosphaeria variabile, Neocosmospora piperis and Neocucurbitaria cava.</title>
        <authorList>
            <person name="Hill R."/>
        </authorList>
    </citation>
    <scope>NUCLEOTIDE SEQUENCE</scope>
    <source>
        <strain evidence="1">IMI 360193</strain>
    </source>
</reference>
<dbReference type="Proteomes" id="UP001140562">
    <property type="component" value="Unassembled WGS sequence"/>
</dbReference>
<dbReference type="EMBL" id="JAPEUV010000085">
    <property type="protein sequence ID" value="KAJ4333960.1"/>
    <property type="molecule type" value="Genomic_DNA"/>
</dbReference>
<evidence type="ECO:0000313" key="1">
    <source>
        <dbReference type="EMBL" id="KAJ4333960.1"/>
    </source>
</evidence>
<proteinExistence type="predicted"/>
<accession>A0A9W9BZ65</accession>
<keyword evidence="2" id="KW-1185">Reference proteome</keyword>
<dbReference type="AlphaFoldDB" id="A0A9W9BZ65"/>
<name>A0A9W9BZ65_9PLEO</name>
<comment type="caution">
    <text evidence="1">The sequence shown here is derived from an EMBL/GenBank/DDBJ whole genome shotgun (WGS) entry which is preliminary data.</text>
</comment>
<gene>
    <name evidence="1" type="ORF">N0V87_007219</name>
</gene>
<organism evidence="1 2">
    <name type="scientific">Didymella glomerata</name>
    <dbReference type="NCBI Taxonomy" id="749621"/>
    <lineage>
        <taxon>Eukaryota</taxon>
        <taxon>Fungi</taxon>
        <taxon>Dikarya</taxon>
        <taxon>Ascomycota</taxon>
        <taxon>Pezizomycotina</taxon>
        <taxon>Dothideomycetes</taxon>
        <taxon>Pleosporomycetidae</taxon>
        <taxon>Pleosporales</taxon>
        <taxon>Pleosporineae</taxon>
        <taxon>Didymellaceae</taxon>
        <taxon>Didymella</taxon>
    </lineage>
</organism>
<sequence length="151" mass="17085">MRPRGIPASKLWNAMTCNGKFDRNAQEHEQMFTLFESFLGSTMDGNCINPTLFLHPHVLFLTDKDDVGLTYHPDPQNGVRPDDELIGLFGINYSMILRAVEGGLDGAPAHTMINVCHVADHELGHDFLKDTKPDARWEDFEKDGLKRYTII</sequence>
<protein>
    <submittedName>
        <fullName evidence="1">Uncharacterized protein</fullName>
    </submittedName>
</protein>
<dbReference type="OrthoDB" id="2157530at2759"/>
<evidence type="ECO:0000313" key="2">
    <source>
        <dbReference type="Proteomes" id="UP001140562"/>
    </source>
</evidence>